<evidence type="ECO:0000256" key="4">
    <source>
        <dbReference type="ARBA" id="ARBA00022475"/>
    </source>
</evidence>
<dbReference type="NCBIfam" id="TIGR00796">
    <property type="entry name" value="livcs"/>
    <property type="match status" value="1"/>
</dbReference>
<reference evidence="11 12" key="1">
    <citation type="submission" date="2018-09" db="EMBL/GenBank/DDBJ databases">
        <title>Optimization and identification of Corynebacterium falsenii FN1-14 from fish paste.</title>
        <authorList>
            <person name="Daroonpunt R."/>
            <person name="Tanasupawat S."/>
        </authorList>
    </citation>
    <scope>NUCLEOTIDE SEQUENCE [LARGE SCALE GENOMIC DNA]</scope>
    <source>
        <strain evidence="11 12">FN1-14</strain>
    </source>
</reference>
<evidence type="ECO:0000256" key="2">
    <source>
        <dbReference type="ARBA" id="ARBA00008540"/>
    </source>
</evidence>
<keyword evidence="6" id="KW-0029">Amino-acid transport</keyword>
<keyword evidence="5 10" id="KW-0812">Transmembrane</keyword>
<evidence type="ECO:0000313" key="12">
    <source>
        <dbReference type="Proteomes" id="UP000285278"/>
    </source>
</evidence>
<evidence type="ECO:0000256" key="5">
    <source>
        <dbReference type="ARBA" id="ARBA00022692"/>
    </source>
</evidence>
<feature type="transmembrane region" description="Helical" evidence="10">
    <location>
        <begin position="220"/>
        <end position="242"/>
    </location>
</feature>
<evidence type="ECO:0000256" key="7">
    <source>
        <dbReference type="ARBA" id="ARBA00022989"/>
    </source>
</evidence>
<feature type="transmembrane region" description="Helical" evidence="10">
    <location>
        <begin position="178"/>
        <end position="199"/>
    </location>
</feature>
<dbReference type="Pfam" id="PF05525">
    <property type="entry name" value="Branch_AA_trans"/>
    <property type="match status" value="1"/>
</dbReference>
<dbReference type="GO" id="GO:0015188">
    <property type="term" value="F:L-isoleucine transmembrane transporter activity"/>
    <property type="evidence" value="ECO:0007669"/>
    <property type="project" value="TreeGrafter"/>
</dbReference>
<keyword evidence="8 10" id="KW-0472">Membrane</keyword>
<protein>
    <submittedName>
        <fullName evidence="11">Branched-chain amino acid transport system II carrier protein</fullName>
    </submittedName>
</protein>
<accession>A0A418Q9B4</accession>
<dbReference type="Proteomes" id="UP000285278">
    <property type="component" value="Unassembled WGS sequence"/>
</dbReference>
<keyword evidence="4" id="KW-1003">Cell membrane</keyword>
<feature type="transmembrane region" description="Helical" evidence="10">
    <location>
        <begin position="65"/>
        <end position="86"/>
    </location>
</feature>
<dbReference type="AlphaFoldDB" id="A0A418Q9B4"/>
<evidence type="ECO:0000313" key="11">
    <source>
        <dbReference type="EMBL" id="RIX36338.1"/>
    </source>
</evidence>
<dbReference type="OrthoDB" id="9783920at2"/>
<feature type="region of interest" description="Disordered" evidence="9">
    <location>
        <begin position="500"/>
        <end position="520"/>
    </location>
</feature>
<dbReference type="GO" id="GO:0015190">
    <property type="term" value="F:L-leucine transmembrane transporter activity"/>
    <property type="evidence" value="ECO:0007669"/>
    <property type="project" value="TreeGrafter"/>
</dbReference>
<evidence type="ECO:0000256" key="8">
    <source>
        <dbReference type="ARBA" id="ARBA00023136"/>
    </source>
</evidence>
<dbReference type="EMBL" id="QXJK01000002">
    <property type="protein sequence ID" value="RIX36338.1"/>
    <property type="molecule type" value="Genomic_DNA"/>
</dbReference>
<dbReference type="GO" id="GO:0015818">
    <property type="term" value="P:isoleucine transport"/>
    <property type="evidence" value="ECO:0007669"/>
    <property type="project" value="TreeGrafter"/>
</dbReference>
<comment type="similarity">
    <text evidence="2">Belongs to the branched chain amino acid transporter family.</text>
</comment>
<evidence type="ECO:0000256" key="6">
    <source>
        <dbReference type="ARBA" id="ARBA00022970"/>
    </source>
</evidence>
<dbReference type="PANTHER" id="PTHR30588:SF7">
    <property type="entry name" value="BRANCHED-CHAIN AMINO ACID CARRIER PROTEIN SAOUHSC_01411-RELATED"/>
    <property type="match status" value="1"/>
</dbReference>
<dbReference type="GO" id="GO:0015820">
    <property type="term" value="P:L-leucine transport"/>
    <property type="evidence" value="ECO:0007669"/>
    <property type="project" value="TreeGrafter"/>
</dbReference>
<feature type="transmembrane region" description="Helical" evidence="10">
    <location>
        <begin position="262"/>
        <end position="288"/>
    </location>
</feature>
<keyword evidence="3" id="KW-0813">Transport</keyword>
<dbReference type="InterPro" id="IPR004685">
    <property type="entry name" value="Brnchd-chn_aa_trnsp_Livcs"/>
</dbReference>
<sequence>MLMLFSMFFGAGNLIFPPILGASSGDGFSPAISGFLITGVALPVITVIAVAITGKDVQELAARGGKIFGLAFPVAVYLALGAAYALPRTAVVSYSSAVTPVTGFDGPVSSAMFAVIFFSIALALAFDPTGIVDRLGKYLTPALLVLLTVLIVLSVTGLKGEPPAASDDYADNPLAAGLIEGYMTMDSLAAMAFGIVVLNSLRQKGINYGPSLVRGVATSAIGAGVVLVAVYVGLGLVGQIFPGSENYTDGAALLSDAARSTMGFPGVILFGGIVLLACLTTAAGLIGATCEFFHKIIPSVSYRTWAVFFAAASVVVSTLGLDVVLSIAAPIIGFLYPIAITLVAITIIEPLLGRKLHWAFRISLTVVTVWAALMTAEDMGADVSPLIGWSPGHDLQLGWMIPTAVAIVVGIIVDFVVRPDRAVPIGGEQQIEAELRGSRADEEALNDAIHSAQEIFDADIDTVDIDQAIEESEQHVEALRRAEQEARERLVMIKTARKQARQSLTTLRNAKKRHVGEQLE</sequence>
<keyword evidence="7 10" id="KW-1133">Transmembrane helix</keyword>
<name>A0A418Q9B4_9CORY</name>
<dbReference type="GO" id="GO:0005886">
    <property type="term" value="C:plasma membrane"/>
    <property type="evidence" value="ECO:0007669"/>
    <property type="project" value="UniProtKB-SubCell"/>
</dbReference>
<proteinExistence type="inferred from homology"/>
<feature type="transmembrane region" description="Helical" evidence="10">
    <location>
        <begin position="327"/>
        <end position="346"/>
    </location>
</feature>
<organism evidence="11 12">
    <name type="scientific">Corynebacterium falsenii</name>
    <dbReference type="NCBI Taxonomy" id="108486"/>
    <lineage>
        <taxon>Bacteria</taxon>
        <taxon>Bacillati</taxon>
        <taxon>Actinomycetota</taxon>
        <taxon>Actinomycetes</taxon>
        <taxon>Mycobacteriales</taxon>
        <taxon>Corynebacteriaceae</taxon>
        <taxon>Corynebacterium</taxon>
    </lineage>
</organism>
<feature type="transmembrane region" description="Helical" evidence="10">
    <location>
        <begin position="138"/>
        <end position="158"/>
    </location>
</feature>
<feature type="transmembrane region" description="Helical" evidence="10">
    <location>
        <begin position="106"/>
        <end position="126"/>
    </location>
</feature>
<dbReference type="PANTHER" id="PTHR30588">
    <property type="entry name" value="BRANCHED-CHAIN AMINO ACID TRANSPORT SYSTEM 2 CARRIER PROTEIN"/>
    <property type="match status" value="1"/>
</dbReference>
<feature type="transmembrane region" description="Helical" evidence="10">
    <location>
        <begin position="300"/>
        <end position="321"/>
    </location>
</feature>
<evidence type="ECO:0000256" key="10">
    <source>
        <dbReference type="SAM" id="Phobius"/>
    </source>
</evidence>
<comment type="caution">
    <text evidence="11">The sequence shown here is derived from an EMBL/GenBank/DDBJ whole genome shotgun (WGS) entry which is preliminary data.</text>
</comment>
<evidence type="ECO:0000256" key="9">
    <source>
        <dbReference type="SAM" id="MobiDB-lite"/>
    </source>
</evidence>
<feature type="transmembrane region" description="Helical" evidence="10">
    <location>
        <begin position="31"/>
        <end position="53"/>
    </location>
</feature>
<gene>
    <name evidence="11" type="primary">brnQ</name>
    <name evidence="11" type="ORF">D3M95_02615</name>
</gene>
<evidence type="ECO:0000256" key="1">
    <source>
        <dbReference type="ARBA" id="ARBA00004651"/>
    </source>
</evidence>
<feature type="transmembrane region" description="Helical" evidence="10">
    <location>
        <begin position="358"/>
        <end position="376"/>
    </location>
</feature>
<feature type="transmembrane region" description="Helical" evidence="10">
    <location>
        <begin position="396"/>
        <end position="417"/>
    </location>
</feature>
<evidence type="ECO:0000256" key="3">
    <source>
        <dbReference type="ARBA" id="ARBA00022448"/>
    </source>
</evidence>
<keyword evidence="12" id="KW-1185">Reference proteome</keyword>
<comment type="subcellular location">
    <subcellularLocation>
        <location evidence="1">Cell membrane</location>
        <topology evidence="1">Multi-pass membrane protein</topology>
    </subcellularLocation>
</comment>
<dbReference type="GO" id="GO:0005304">
    <property type="term" value="F:L-valine transmembrane transporter activity"/>
    <property type="evidence" value="ECO:0007669"/>
    <property type="project" value="TreeGrafter"/>
</dbReference>